<reference evidence="2" key="1">
    <citation type="submission" date="2021-06" db="EMBL/GenBank/DDBJ databases">
        <authorList>
            <person name="Hodson N. C."/>
            <person name="Mongue J. A."/>
            <person name="Jaron S. K."/>
        </authorList>
    </citation>
    <scope>NUCLEOTIDE SEQUENCE</scope>
</reference>
<accession>A0A8J2JZ66</accession>
<evidence type="ECO:0000256" key="1">
    <source>
        <dbReference type="SAM" id="Phobius"/>
    </source>
</evidence>
<feature type="transmembrane region" description="Helical" evidence="1">
    <location>
        <begin position="150"/>
        <end position="173"/>
    </location>
</feature>
<proteinExistence type="predicted"/>
<organism evidence="2 3">
    <name type="scientific">Allacma fusca</name>
    <dbReference type="NCBI Taxonomy" id="39272"/>
    <lineage>
        <taxon>Eukaryota</taxon>
        <taxon>Metazoa</taxon>
        <taxon>Ecdysozoa</taxon>
        <taxon>Arthropoda</taxon>
        <taxon>Hexapoda</taxon>
        <taxon>Collembola</taxon>
        <taxon>Symphypleona</taxon>
        <taxon>Sminthuridae</taxon>
        <taxon>Allacma</taxon>
    </lineage>
</organism>
<dbReference type="EMBL" id="CAJVCH010041107">
    <property type="protein sequence ID" value="CAG7716769.1"/>
    <property type="molecule type" value="Genomic_DNA"/>
</dbReference>
<name>A0A8J2JZ66_9HEXA</name>
<keyword evidence="1" id="KW-0812">Transmembrane</keyword>
<protein>
    <submittedName>
        <fullName evidence="2">Uncharacterized protein</fullName>
    </submittedName>
</protein>
<keyword evidence="1" id="KW-1133">Transmembrane helix</keyword>
<dbReference type="AlphaFoldDB" id="A0A8J2JZ66"/>
<keyword evidence="1" id="KW-0472">Membrane</keyword>
<evidence type="ECO:0000313" key="3">
    <source>
        <dbReference type="Proteomes" id="UP000708208"/>
    </source>
</evidence>
<dbReference type="Proteomes" id="UP000708208">
    <property type="component" value="Unassembled WGS sequence"/>
</dbReference>
<comment type="caution">
    <text evidence="2">The sequence shown here is derived from an EMBL/GenBank/DDBJ whole genome shotgun (WGS) entry which is preliminary data.</text>
</comment>
<gene>
    <name evidence="2" type="ORF">AFUS01_LOCUS6259</name>
</gene>
<keyword evidence="3" id="KW-1185">Reference proteome</keyword>
<sequence>MFTNLWDKWFQSRNDYIGDSVVKRAEDMSYFDSDCYHSLFAGDMVCLGPVGVFKTVGIEFMTDIHRNDLCLYSTDHYFSYFAGIAISRDFPYLLEPFDEFIRAFESTGLNQYWYNLAVAQSRKKGQNNALAEMNAKYFFNPKDDDKDDSILFIMVMTKVLTIGFATAFGILMAEKVATYIITLSRYVYSRTMTDIIVLQYNP</sequence>
<evidence type="ECO:0000313" key="2">
    <source>
        <dbReference type="EMBL" id="CAG7716769.1"/>
    </source>
</evidence>